<protein>
    <recommendedName>
        <fullName evidence="3">Peptidoglycan binding-like domain-containing protein</fullName>
    </recommendedName>
</protein>
<keyword evidence="2" id="KW-0812">Transmembrane</keyword>
<dbReference type="InterPro" id="IPR002477">
    <property type="entry name" value="Peptidoglycan-bd-like"/>
</dbReference>
<evidence type="ECO:0000256" key="2">
    <source>
        <dbReference type="SAM" id="Phobius"/>
    </source>
</evidence>
<feature type="compositionally biased region" description="Basic residues" evidence="1">
    <location>
        <begin position="93"/>
        <end position="102"/>
    </location>
</feature>
<dbReference type="InterPro" id="IPR036366">
    <property type="entry name" value="PGBDSf"/>
</dbReference>
<proteinExistence type="predicted"/>
<dbReference type="Pfam" id="PF01471">
    <property type="entry name" value="PG_binding_1"/>
    <property type="match status" value="1"/>
</dbReference>
<dbReference type="Gene3D" id="1.10.101.10">
    <property type="entry name" value="PGBD-like superfamily/PGBD"/>
    <property type="match status" value="1"/>
</dbReference>
<feature type="domain" description="Peptidoglycan binding-like" evidence="3">
    <location>
        <begin position="300"/>
        <end position="347"/>
    </location>
</feature>
<keyword evidence="2" id="KW-1133">Transmembrane helix</keyword>
<feature type="region of interest" description="Disordered" evidence="1">
    <location>
        <begin position="57"/>
        <end position="105"/>
    </location>
</feature>
<name>A0ABX1FSZ6_9PSEU</name>
<gene>
    <name evidence="4" type="ORF">FXN61_34825</name>
</gene>
<feature type="region of interest" description="Disordered" evidence="1">
    <location>
        <begin position="133"/>
        <end position="176"/>
    </location>
</feature>
<dbReference type="EMBL" id="VSRL01000188">
    <property type="protein sequence ID" value="NKE61657.1"/>
    <property type="molecule type" value="Genomic_DNA"/>
</dbReference>
<evidence type="ECO:0000313" key="4">
    <source>
        <dbReference type="EMBL" id="NKE61657.1"/>
    </source>
</evidence>
<dbReference type="InterPro" id="IPR036365">
    <property type="entry name" value="PGBD-like_sf"/>
</dbReference>
<evidence type="ECO:0000256" key="1">
    <source>
        <dbReference type="SAM" id="MobiDB-lite"/>
    </source>
</evidence>
<dbReference type="SUPFAM" id="SSF47090">
    <property type="entry name" value="PGBD-like"/>
    <property type="match status" value="1"/>
</dbReference>
<evidence type="ECO:0000313" key="5">
    <source>
        <dbReference type="Proteomes" id="UP001515943"/>
    </source>
</evidence>
<feature type="compositionally biased region" description="Basic and acidic residues" evidence="1">
    <location>
        <begin position="141"/>
        <end position="160"/>
    </location>
</feature>
<organism evidence="4 5">
    <name type="scientific">Lentzea indica</name>
    <dbReference type="NCBI Taxonomy" id="2604800"/>
    <lineage>
        <taxon>Bacteria</taxon>
        <taxon>Bacillati</taxon>
        <taxon>Actinomycetota</taxon>
        <taxon>Actinomycetes</taxon>
        <taxon>Pseudonocardiales</taxon>
        <taxon>Pseudonocardiaceae</taxon>
        <taxon>Lentzea</taxon>
    </lineage>
</organism>
<feature type="compositionally biased region" description="Basic and acidic residues" evidence="1">
    <location>
        <begin position="81"/>
        <end position="92"/>
    </location>
</feature>
<evidence type="ECO:0000259" key="3">
    <source>
        <dbReference type="Pfam" id="PF01471"/>
    </source>
</evidence>
<comment type="caution">
    <text evidence="4">The sequence shown here is derived from an EMBL/GenBank/DDBJ whole genome shotgun (WGS) entry which is preliminary data.</text>
</comment>
<keyword evidence="2" id="KW-0472">Membrane</keyword>
<reference evidence="4 5" key="1">
    <citation type="submission" date="2019-08" db="EMBL/GenBank/DDBJ databases">
        <title>Lentzea from Indian Himalayas.</title>
        <authorList>
            <person name="Mandal S."/>
            <person name="Mallick Gupta A."/>
            <person name="Maiti P.K."/>
            <person name="Sarkar J."/>
            <person name="Mandal S."/>
        </authorList>
    </citation>
    <scope>NUCLEOTIDE SEQUENCE [LARGE SCALE GENOMIC DNA]</scope>
    <source>
        <strain evidence="4 5">PSKA42</strain>
    </source>
</reference>
<keyword evidence="5" id="KW-1185">Reference proteome</keyword>
<accession>A0ABX1FSZ6</accession>
<feature type="transmembrane region" description="Helical" evidence="2">
    <location>
        <begin position="187"/>
        <end position="206"/>
    </location>
</feature>
<dbReference type="Proteomes" id="UP001515943">
    <property type="component" value="Unassembled WGS sequence"/>
</dbReference>
<sequence>MFLTTARQHRRHEFQAVDRRCRAAAFRVQPGSATVLERRVPAIVRCGHVDHRLHGRRTTAAAHGHDRGGEAAAVRRAHRVPGREGPGRDGHRPWRRRPRAVQRRGVEAVREEVAAAAVGDGLEQPDVQGQLAQERPVPQQPRHEGHRDRARQLDLRRRADTAGGAASQDREGLRAGGLRRGPQVKRWIIAGVVALLLAGGVVALTWTRRAPAQPSQPPAPRTVAVVKTDLTDVREFKATLGFGAAQQVTGRRAGTLTWLPSPGSSVDRGAAVYKVDNRPVWLFFGDTPLWRKLDTPGVKGPDVKIVKDNLAALGYKLGGAADELTPATVDAVKRWQKAEKVDQNGVIEPGDVVVLSGKVRVEAVTAKLSASGEGPLMMVASTGKAVTASVEARQAEVFKKDLKVTVVLANGAETLGTVRSVSTEVKAEKNGNGEEIPAIAVDIGLDTEVGGFDSGPVRVRLTSTARQGVLAVPVTALLALREGGYAVQTVSGQLVAVKTGLFAGGLVEISGGGVGEGMQVVTTS</sequence>